<dbReference type="Gene3D" id="1.10.10.10">
    <property type="entry name" value="Winged helix-like DNA-binding domain superfamily/Winged helix DNA-binding domain"/>
    <property type="match status" value="1"/>
</dbReference>
<dbReference type="AlphaFoldDB" id="A0A934ILH4"/>
<proteinExistence type="predicted"/>
<dbReference type="GO" id="GO:0003677">
    <property type="term" value="F:DNA binding"/>
    <property type="evidence" value="ECO:0007669"/>
    <property type="project" value="UniProtKB-KW"/>
</dbReference>
<organism evidence="2 3">
    <name type="scientific">Acuticoccus mangrovi</name>
    <dbReference type="NCBI Taxonomy" id="2796142"/>
    <lineage>
        <taxon>Bacteria</taxon>
        <taxon>Pseudomonadati</taxon>
        <taxon>Pseudomonadota</taxon>
        <taxon>Alphaproteobacteria</taxon>
        <taxon>Hyphomicrobiales</taxon>
        <taxon>Amorphaceae</taxon>
        <taxon>Acuticoccus</taxon>
    </lineage>
</organism>
<dbReference type="GO" id="GO:0003700">
    <property type="term" value="F:DNA-binding transcription factor activity"/>
    <property type="evidence" value="ECO:0007669"/>
    <property type="project" value="TreeGrafter"/>
</dbReference>
<reference evidence="2" key="1">
    <citation type="submission" date="2020-12" db="EMBL/GenBank/DDBJ databases">
        <title>Bacterial taxonomy.</title>
        <authorList>
            <person name="Pan X."/>
        </authorList>
    </citation>
    <scope>NUCLEOTIDE SEQUENCE</scope>
    <source>
        <strain evidence="2">B2012</strain>
    </source>
</reference>
<protein>
    <submittedName>
        <fullName evidence="2">Rrf2 family transcriptional regulator</fullName>
    </submittedName>
</protein>
<dbReference type="PANTHER" id="PTHR33221">
    <property type="entry name" value="WINGED HELIX-TURN-HELIX TRANSCRIPTIONAL REGULATOR, RRF2 FAMILY"/>
    <property type="match status" value="1"/>
</dbReference>
<keyword evidence="3" id="KW-1185">Reference proteome</keyword>
<dbReference type="PROSITE" id="PS51197">
    <property type="entry name" value="HTH_RRF2_2"/>
    <property type="match status" value="1"/>
</dbReference>
<dbReference type="PANTHER" id="PTHR33221:SF4">
    <property type="entry name" value="HTH-TYPE TRANSCRIPTIONAL REPRESSOR NSRR"/>
    <property type="match status" value="1"/>
</dbReference>
<evidence type="ECO:0000313" key="3">
    <source>
        <dbReference type="Proteomes" id="UP000609531"/>
    </source>
</evidence>
<sequence>MRLTEQTRYALRVLAHCATHHPDLVRVGAIAQTTELSEYTIFKLLKTATKADLITSYRGRNGGIRLAADPDRITIGTVVRAFEPRFRDCQPAELIASQRIYDGTVDRNLNLALGQGLKAFLSALDRMTLLDLITDDHVGPLTAQARALGLGPRPVTE</sequence>
<evidence type="ECO:0000313" key="2">
    <source>
        <dbReference type="EMBL" id="MBJ3776012.1"/>
    </source>
</evidence>
<evidence type="ECO:0000256" key="1">
    <source>
        <dbReference type="ARBA" id="ARBA00023125"/>
    </source>
</evidence>
<dbReference type="GO" id="GO:0005829">
    <property type="term" value="C:cytosol"/>
    <property type="evidence" value="ECO:0007669"/>
    <property type="project" value="TreeGrafter"/>
</dbReference>
<comment type="caution">
    <text evidence="2">The sequence shown here is derived from an EMBL/GenBank/DDBJ whole genome shotgun (WGS) entry which is preliminary data.</text>
</comment>
<dbReference type="InterPro" id="IPR036390">
    <property type="entry name" value="WH_DNA-bd_sf"/>
</dbReference>
<dbReference type="RefSeq" id="WP_198881902.1">
    <property type="nucleotide sequence ID" value="NZ_JAEKJA010000007.1"/>
</dbReference>
<dbReference type="NCBIfam" id="TIGR00738">
    <property type="entry name" value="rrf2_super"/>
    <property type="match status" value="1"/>
</dbReference>
<accession>A0A934ILH4</accession>
<dbReference type="SUPFAM" id="SSF46785">
    <property type="entry name" value="Winged helix' DNA-binding domain"/>
    <property type="match status" value="1"/>
</dbReference>
<dbReference type="Pfam" id="PF02082">
    <property type="entry name" value="Rrf2"/>
    <property type="match status" value="1"/>
</dbReference>
<dbReference type="EMBL" id="JAEKJA010000007">
    <property type="protein sequence ID" value="MBJ3776012.1"/>
    <property type="molecule type" value="Genomic_DNA"/>
</dbReference>
<dbReference type="InterPro" id="IPR000944">
    <property type="entry name" value="Tscrpt_reg_Rrf2"/>
</dbReference>
<dbReference type="Proteomes" id="UP000609531">
    <property type="component" value="Unassembled WGS sequence"/>
</dbReference>
<gene>
    <name evidence="2" type="ORF">JCR33_09960</name>
</gene>
<dbReference type="InterPro" id="IPR036388">
    <property type="entry name" value="WH-like_DNA-bd_sf"/>
</dbReference>
<name>A0A934ILH4_9HYPH</name>
<keyword evidence="1" id="KW-0238">DNA-binding</keyword>